<organism evidence="2 3">
    <name type="scientific">bacterium (Candidatus Ratteibacteria) CG01_land_8_20_14_3_00_40_19</name>
    <dbReference type="NCBI Taxonomy" id="2014290"/>
    <lineage>
        <taxon>Bacteria</taxon>
        <taxon>Candidatus Ratteibacteria</taxon>
    </lineage>
</organism>
<dbReference type="EMBL" id="PETL01000280">
    <property type="protein sequence ID" value="PIV63731.1"/>
    <property type="molecule type" value="Genomic_DNA"/>
</dbReference>
<dbReference type="InterPro" id="IPR001602">
    <property type="entry name" value="UPF0047_YjbQ-like"/>
</dbReference>
<dbReference type="Gene3D" id="2.60.120.460">
    <property type="entry name" value="YjbQ-like"/>
    <property type="match status" value="1"/>
</dbReference>
<gene>
    <name evidence="2" type="ORF">COS11_05850</name>
</gene>
<dbReference type="InterPro" id="IPR035917">
    <property type="entry name" value="YjbQ-like_sf"/>
</dbReference>
<evidence type="ECO:0008006" key="4">
    <source>
        <dbReference type="Google" id="ProtNLM"/>
    </source>
</evidence>
<accession>A0A2M7E7R8</accession>
<proteinExistence type="inferred from homology"/>
<name>A0A2M7E7R8_9BACT</name>
<dbReference type="PROSITE" id="PS01314">
    <property type="entry name" value="UPF0047"/>
    <property type="match status" value="1"/>
</dbReference>
<dbReference type="SUPFAM" id="SSF111038">
    <property type="entry name" value="YjbQ-like"/>
    <property type="match status" value="1"/>
</dbReference>
<dbReference type="PANTHER" id="PTHR30615:SF8">
    <property type="entry name" value="UPF0047 PROTEIN C4A8.02C"/>
    <property type="match status" value="1"/>
</dbReference>
<dbReference type="AlphaFoldDB" id="A0A2M7E7R8"/>
<evidence type="ECO:0000313" key="3">
    <source>
        <dbReference type="Proteomes" id="UP000228886"/>
    </source>
</evidence>
<evidence type="ECO:0000313" key="2">
    <source>
        <dbReference type="EMBL" id="PIV63731.1"/>
    </source>
</evidence>
<protein>
    <recommendedName>
        <fullName evidence="4">Secondary thiamine-phosphate synthase enzyme</fullName>
    </recommendedName>
</protein>
<comment type="similarity">
    <text evidence="1">Belongs to the UPF0047 family.</text>
</comment>
<dbReference type="PANTHER" id="PTHR30615">
    <property type="entry name" value="UNCHARACTERIZED PROTEIN YJBQ-RELATED"/>
    <property type="match status" value="1"/>
</dbReference>
<comment type="caution">
    <text evidence="2">The sequence shown here is derived from an EMBL/GenBank/DDBJ whole genome shotgun (WGS) entry which is preliminary data.</text>
</comment>
<evidence type="ECO:0000256" key="1">
    <source>
        <dbReference type="ARBA" id="ARBA00005534"/>
    </source>
</evidence>
<dbReference type="NCBIfam" id="TIGR00149">
    <property type="entry name" value="TIGR00149_YjbQ"/>
    <property type="match status" value="1"/>
</dbReference>
<sequence length="131" mass="15001">MEKILLKTTEHTEFLEVTSEIEGVIKRLKLKDGICFLYVPHTTASIFINENADPSVRKDIKNHLERLVPERGNYQHLEGNSPAHIKSTLLGSSLYLPVEEGKLILGTWQGIFFAEFDGPRRREIWVKAIKT</sequence>
<dbReference type="Pfam" id="PF01894">
    <property type="entry name" value="YjbQ"/>
    <property type="match status" value="1"/>
</dbReference>
<reference evidence="3" key="1">
    <citation type="submission" date="2017-09" db="EMBL/GenBank/DDBJ databases">
        <title>Depth-based differentiation of microbial function through sediment-hosted aquifers and enrichment of novel symbionts in the deep terrestrial subsurface.</title>
        <authorList>
            <person name="Probst A.J."/>
            <person name="Ladd B."/>
            <person name="Jarett J.K."/>
            <person name="Geller-Mcgrath D.E."/>
            <person name="Sieber C.M.K."/>
            <person name="Emerson J.B."/>
            <person name="Anantharaman K."/>
            <person name="Thomas B.C."/>
            <person name="Malmstrom R."/>
            <person name="Stieglmeier M."/>
            <person name="Klingl A."/>
            <person name="Woyke T."/>
            <person name="Ryan C.M."/>
            <person name="Banfield J.F."/>
        </authorList>
    </citation>
    <scope>NUCLEOTIDE SEQUENCE [LARGE SCALE GENOMIC DNA]</scope>
</reference>
<dbReference type="PIRSF" id="PIRSF004681">
    <property type="entry name" value="UCP004681"/>
    <property type="match status" value="1"/>
</dbReference>
<dbReference type="Proteomes" id="UP000228886">
    <property type="component" value="Unassembled WGS sequence"/>
</dbReference>